<dbReference type="InterPro" id="IPR017871">
    <property type="entry name" value="ABC_transporter-like_CS"/>
</dbReference>
<evidence type="ECO:0000313" key="5">
    <source>
        <dbReference type="EMBL" id="KAK4147276.1"/>
    </source>
</evidence>
<name>A0AAN6ZSB0_9PEZI</name>
<feature type="domain" description="ABC transporter" evidence="4">
    <location>
        <begin position="44"/>
        <end position="396"/>
    </location>
</feature>
<dbReference type="Gene3D" id="3.40.50.300">
    <property type="entry name" value="P-loop containing nucleotide triphosphate hydrolases"/>
    <property type="match status" value="2"/>
</dbReference>
<dbReference type="EMBL" id="MU853556">
    <property type="protein sequence ID" value="KAK4147276.1"/>
    <property type="molecule type" value="Genomic_DNA"/>
</dbReference>
<sequence>MVHSDAENAPGAPEIIATRQQTRFHIAEDKRSSDVSIEQLTLSIRTSPVASKAGKTVKTVKSKAGSGAAKTKDILVDTNLRLKAGVHYGLLGRNGSGKSTLLRALAGKMIPGLSLATKIVLLQQTATGSGSDSDTSAAIEPREKKPVLQYILEGDEEKNKLSEELNILTQIDPGDGDELGRLRAYRRLLYTRLARELTEAQKNAALRSGARGSQARKDLITMEKKVEEAHNRVDNIEEPLDAKECQDELAEASRLTAELQADLDERRLGDQEARPRKILSALGFTEQMMQQPFNELSGGWQMRCMLASTLLQDADIMILDEPTNFLDLLGIIWLQKYLVDLRTEANKTVVVVSHDRDFIDHVCEEIIMIKDESLVYFEGNLTAYEEDLKSRRQNLTRLKEAQEKQTAHMEKTIANNIRAGKKHGDENKLRQAVSRQKKLEDRMGMQTNAKGGRFKLSRDMAGFHSSKRAAIDIPPEEAAVSITIPVAPDLRFPGALVSLDHVWFSYGPKEASIIQDVSLSIHMGSRVGIVGLNGSGKSTLIKLVTEVTSPTRGTVARHPRLKLGYYSQLAVEELRAAGMADPSMTALSTLAAEAGDEMDEADMRGFLASFHLAGNTASHVPIAKLSGGQLVRLALARIVWNHPHLLVLDEVTTHLDFYTVQALSRSLRAFNGALLLVSHDRFFVKSVIEGDAELLGSDEEEEEEDEEEQTKAEMKRDLYLMKKGKLTRLANGVRDFEESLESRVDKLLAA</sequence>
<dbReference type="PROSITE" id="PS50893">
    <property type="entry name" value="ABC_TRANSPORTER_2"/>
    <property type="match status" value="2"/>
</dbReference>
<dbReference type="InterPro" id="IPR027417">
    <property type="entry name" value="P-loop_NTPase"/>
</dbReference>
<dbReference type="AlphaFoldDB" id="A0AAN6ZSB0"/>
<dbReference type="InterPro" id="IPR032781">
    <property type="entry name" value="ABC_tran_Xtn"/>
</dbReference>
<reference evidence="5" key="2">
    <citation type="submission" date="2023-05" db="EMBL/GenBank/DDBJ databases">
        <authorList>
            <consortium name="Lawrence Berkeley National Laboratory"/>
            <person name="Steindorff A."/>
            <person name="Hensen N."/>
            <person name="Bonometti L."/>
            <person name="Westerberg I."/>
            <person name="Brannstrom I.O."/>
            <person name="Guillou S."/>
            <person name="Cros-Aarteil S."/>
            <person name="Calhoun S."/>
            <person name="Haridas S."/>
            <person name="Kuo A."/>
            <person name="Mondo S."/>
            <person name="Pangilinan J."/>
            <person name="Riley R."/>
            <person name="Labutti K."/>
            <person name="Andreopoulos B."/>
            <person name="Lipzen A."/>
            <person name="Chen C."/>
            <person name="Yanf M."/>
            <person name="Daum C."/>
            <person name="Ng V."/>
            <person name="Clum A."/>
            <person name="Ohm R."/>
            <person name="Martin F."/>
            <person name="Silar P."/>
            <person name="Natvig D."/>
            <person name="Lalanne C."/>
            <person name="Gautier V."/>
            <person name="Ament-Velasquez S.L."/>
            <person name="Kruys A."/>
            <person name="Hutchinson M.I."/>
            <person name="Powell A.J."/>
            <person name="Barry K."/>
            <person name="Miller A.N."/>
            <person name="Grigoriev I.V."/>
            <person name="Debuchy R."/>
            <person name="Gladieux P."/>
            <person name="Thoren M.H."/>
            <person name="Johannesson H."/>
        </authorList>
    </citation>
    <scope>NUCLEOTIDE SEQUENCE</scope>
    <source>
        <strain evidence="5">CBS 141.50</strain>
    </source>
</reference>
<evidence type="ECO:0000259" key="4">
    <source>
        <dbReference type="PROSITE" id="PS50893"/>
    </source>
</evidence>
<keyword evidence="6" id="KW-1185">Reference proteome</keyword>
<dbReference type="GeneID" id="87815804"/>
<dbReference type="PROSITE" id="PS00211">
    <property type="entry name" value="ABC_TRANSPORTER_1"/>
    <property type="match status" value="1"/>
</dbReference>
<keyword evidence="3" id="KW-0067">ATP-binding</keyword>
<keyword evidence="2" id="KW-0547">Nucleotide-binding</keyword>
<dbReference type="InterPro" id="IPR003593">
    <property type="entry name" value="AAA+_ATPase"/>
</dbReference>
<dbReference type="SUPFAM" id="SSF52540">
    <property type="entry name" value="P-loop containing nucleoside triphosphate hydrolases"/>
    <property type="match status" value="2"/>
</dbReference>
<dbReference type="Pfam" id="PF12848">
    <property type="entry name" value="ABC_tran_Xtn"/>
    <property type="match status" value="1"/>
</dbReference>
<dbReference type="Pfam" id="PF00005">
    <property type="entry name" value="ABC_tran"/>
    <property type="match status" value="2"/>
</dbReference>
<dbReference type="FunFam" id="3.40.50.300:FF:000011">
    <property type="entry name" value="Putative ABC transporter ATP-binding component"/>
    <property type="match status" value="1"/>
</dbReference>
<dbReference type="FunFam" id="3.40.50.300:FF:003119">
    <property type="entry name" value="ABC ATPase, putative (AFU_orthologue AFUA_1G16440)"/>
    <property type="match status" value="1"/>
</dbReference>
<dbReference type="GO" id="GO:0005524">
    <property type="term" value="F:ATP binding"/>
    <property type="evidence" value="ECO:0007669"/>
    <property type="project" value="UniProtKB-KW"/>
</dbReference>
<protein>
    <submittedName>
        <fullName evidence="5">ABC ATPase</fullName>
    </submittedName>
</protein>
<dbReference type="PANTHER" id="PTHR19211:SF135">
    <property type="entry name" value="ATPASE, PUTATIVE (AFU_ORTHOLOGUE AFUA_1G16440)-RELATED"/>
    <property type="match status" value="1"/>
</dbReference>
<organism evidence="5 6">
    <name type="scientific">Dichotomopilus funicola</name>
    <dbReference type="NCBI Taxonomy" id="1934379"/>
    <lineage>
        <taxon>Eukaryota</taxon>
        <taxon>Fungi</taxon>
        <taxon>Dikarya</taxon>
        <taxon>Ascomycota</taxon>
        <taxon>Pezizomycotina</taxon>
        <taxon>Sordariomycetes</taxon>
        <taxon>Sordariomycetidae</taxon>
        <taxon>Sordariales</taxon>
        <taxon>Chaetomiaceae</taxon>
        <taxon>Dichotomopilus</taxon>
    </lineage>
</organism>
<evidence type="ECO:0000313" key="6">
    <source>
        <dbReference type="Proteomes" id="UP001302676"/>
    </source>
</evidence>
<feature type="domain" description="ABC transporter" evidence="4">
    <location>
        <begin position="497"/>
        <end position="721"/>
    </location>
</feature>
<accession>A0AAN6ZSB0</accession>
<evidence type="ECO:0000256" key="2">
    <source>
        <dbReference type="ARBA" id="ARBA00022741"/>
    </source>
</evidence>
<dbReference type="SMART" id="SM00382">
    <property type="entry name" value="AAA"/>
    <property type="match status" value="2"/>
</dbReference>
<comment type="caution">
    <text evidence="5">The sequence shown here is derived from an EMBL/GenBank/DDBJ whole genome shotgun (WGS) entry which is preliminary data.</text>
</comment>
<dbReference type="PANTHER" id="PTHR19211">
    <property type="entry name" value="ATP-BINDING TRANSPORT PROTEIN-RELATED"/>
    <property type="match status" value="1"/>
</dbReference>
<dbReference type="CDD" id="cd03221">
    <property type="entry name" value="ABCF_EF-3"/>
    <property type="match status" value="1"/>
</dbReference>
<dbReference type="GO" id="GO:0016887">
    <property type="term" value="F:ATP hydrolysis activity"/>
    <property type="evidence" value="ECO:0007669"/>
    <property type="project" value="InterPro"/>
</dbReference>
<evidence type="ECO:0000256" key="1">
    <source>
        <dbReference type="ARBA" id="ARBA00022737"/>
    </source>
</evidence>
<dbReference type="RefSeq" id="XP_062640647.1">
    <property type="nucleotide sequence ID" value="XM_062779191.1"/>
</dbReference>
<keyword evidence="1" id="KW-0677">Repeat</keyword>
<proteinExistence type="predicted"/>
<dbReference type="InterPro" id="IPR003439">
    <property type="entry name" value="ABC_transporter-like_ATP-bd"/>
</dbReference>
<gene>
    <name evidence="5" type="ORF">C8A04DRAFT_24517</name>
</gene>
<dbReference type="Proteomes" id="UP001302676">
    <property type="component" value="Unassembled WGS sequence"/>
</dbReference>
<reference evidence="5" key="1">
    <citation type="journal article" date="2023" name="Mol. Phylogenet. Evol.">
        <title>Genome-scale phylogeny and comparative genomics of the fungal order Sordariales.</title>
        <authorList>
            <person name="Hensen N."/>
            <person name="Bonometti L."/>
            <person name="Westerberg I."/>
            <person name="Brannstrom I.O."/>
            <person name="Guillou S."/>
            <person name="Cros-Aarteil S."/>
            <person name="Calhoun S."/>
            <person name="Haridas S."/>
            <person name="Kuo A."/>
            <person name="Mondo S."/>
            <person name="Pangilinan J."/>
            <person name="Riley R."/>
            <person name="LaButti K."/>
            <person name="Andreopoulos B."/>
            <person name="Lipzen A."/>
            <person name="Chen C."/>
            <person name="Yan M."/>
            <person name="Daum C."/>
            <person name="Ng V."/>
            <person name="Clum A."/>
            <person name="Steindorff A."/>
            <person name="Ohm R.A."/>
            <person name="Martin F."/>
            <person name="Silar P."/>
            <person name="Natvig D.O."/>
            <person name="Lalanne C."/>
            <person name="Gautier V."/>
            <person name="Ament-Velasquez S.L."/>
            <person name="Kruys A."/>
            <person name="Hutchinson M.I."/>
            <person name="Powell A.J."/>
            <person name="Barry K."/>
            <person name="Miller A.N."/>
            <person name="Grigoriev I.V."/>
            <person name="Debuchy R."/>
            <person name="Gladieux P."/>
            <person name="Hiltunen Thoren M."/>
            <person name="Johannesson H."/>
        </authorList>
    </citation>
    <scope>NUCLEOTIDE SEQUENCE</scope>
    <source>
        <strain evidence="5">CBS 141.50</strain>
    </source>
</reference>
<dbReference type="InterPro" id="IPR050611">
    <property type="entry name" value="ABCF"/>
</dbReference>
<evidence type="ECO:0000256" key="3">
    <source>
        <dbReference type="ARBA" id="ARBA00022840"/>
    </source>
</evidence>